<sequence>MRIQHNEGTAECQYNVSVVLDGKKHSSTSGEEEAVFPTTPNVTKFSTPPSILRKKKRLRVGQSPVNELNDGLCNDAINVALKHTPVKTLPFSPSQFFNTCSGNEQFNLENPPFTSTPICGQKVLITTPLHKEMTPKDQKENVGLAKSQPLAFLEEDIREVLKEETGTDIFLKEEDDTVYKGCKQEHNSSKKVRKSLVLDPWEKEEVGAQRFTEDNSLDVQSENAYTTSLLMIPLLEIHDNRCNLTSENQDTNPANKTNAVTKKKPNACASKNVKLEKALQSNCEWEAVVYGKTEDQLIMTEQARRNTGIRYLLPFPAFATKYKGPTMKIIR</sequence>
<dbReference type="GO" id="GO:0003677">
    <property type="term" value="F:DNA binding"/>
    <property type="evidence" value="ECO:0007669"/>
    <property type="project" value="UniProtKB-KW"/>
</dbReference>
<evidence type="ECO:0000259" key="4">
    <source>
        <dbReference type="Pfam" id="PF09316"/>
    </source>
</evidence>
<dbReference type="OrthoDB" id="2143914at2759"/>
<name>A0A2I0T7C6_LIMLA</name>
<dbReference type="EMBL" id="KZ516389">
    <property type="protein sequence ID" value="PKU29711.1"/>
    <property type="molecule type" value="Genomic_DNA"/>
</dbReference>
<dbReference type="InterPro" id="IPR015395">
    <property type="entry name" value="C-myb_C"/>
</dbReference>
<gene>
    <name evidence="5" type="ORF">llap_19985</name>
</gene>
<feature type="domain" description="C-myb C-terminal" evidence="4">
    <location>
        <begin position="91"/>
        <end position="143"/>
    </location>
</feature>
<evidence type="ECO:0000256" key="2">
    <source>
        <dbReference type="ARBA" id="ARBA00023125"/>
    </source>
</evidence>
<reference evidence="6" key="2">
    <citation type="submission" date="2017-12" db="EMBL/GenBank/DDBJ databases">
        <title>Genome sequence of the Bar-tailed Godwit (Limosa lapponica baueri).</title>
        <authorList>
            <person name="Lima N.C.B."/>
            <person name="Parody-Merino A.M."/>
            <person name="Battley P.F."/>
            <person name="Fidler A.E."/>
            <person name="Prosdocimi F."/>
        </authorList>
    </citation>
    <scope>NUCLEOTIDE SEQUENCE [LARGE SCALE GENOMIC DNA]</scope>
</reference>
<keyword evidence="2" id="KW-0238">DNA-binding</keyword>
<organism evidence="5 6">
    <name type="scientific">Limosa lapponica baueri</name>
    <dbReference type="NCBI Taxonomy" id="1758121"/>
    <lineage>
        <taxon>Eukaryota</taxon>
        <taxon>Metazoa</taxon>
        <taxon>Chordata</taxon>
        <taxon>Craniata</taxon>
        <taxon>Vertebrata</taxon>
        <taxon>Euteleostomi</taxon>
        <taxon>Archelosauria</taxon>
        <taxon>Archosauria</taxon>
        <taxon>Dinosauria</taxon>
        <taxon>Saurischia</taxon>
        <taxon>Theropoda</taxon>
        <taxon>Coelurosauria</taxon>
        <taxon>Aves</taxon>
        <taxon>Neognathae</taxon>
        <taxon>Neoaves</taxon>
        <taxon>Charadriiformes</taxon>
        <taxon>Scolopacidae</taxon>
        <taxon>Limosa</taxon>
    </lineage>
</organism>
<protein>
    <recommendedName>
        <fullName evidence="4">C-myb C-terminal domain-containing protein</fullName>
    </recommendedName>
</protein>
<proteinExistence type="predicted"/>
<evidence type="ECO:0000313" key="5">
    <source>
        <dbReference type="EMBL" id="PKU29711.1"/>
    </source>
</evidence>
<feature type="compositionally biased region" description="Polar residues" evidence="3">
    <location>
        <begin position="38"/>
        <end position="48"/>
    </location>
</feature>
<feature type="region of interest" description="Disordered" evidence="3">
    <location>
        <begin position="29"/>
        <end position="48"/>
    </location>
</feature>
<accession>A0A2I0T7C6</accession>
<dbReference type="Proteomes" id="UP000233556">
    <property type="component" value="Unassembled WGS sequence"/>
</dbReference>
<evidence type="ECO:0000256" key="1">
    <source>
        <dbReference type="ARBA" id="ARBA00022737"/>
    </source>
</evidence>
<feature type="domain" description="C-myb C-terminal" evidence="4">
    <location>
        <begin position="147"/>
        <end position="211"/>
    </location>
</feature>
<dbReference type="AlphaFoldDB" id="A0A2I0T7C6"/>
<keyword evidence="6" id="KW-1185">Reference proteome</keyword>
<evidence type="ECO:0000256" key="3">
    <source>
        <dbReference type="SAM" id="MobiDB-lite"/>
    </source>
</evidence>
<reference evidence="6" key="1">
    <citation type="submission" date="2017-11" db="EMBL/GenBank/DDBJ databases">
        <authorList>
            <person name="Lima N.C."/>
            <person name="Parody-Merino A.M."/>
            <person name="Battley P.F."/>
            <person name="Fidler A.E."/>
            <person name="Prosdocimi F."/>
        </authorList>
    </citation>
    <scope>NUCLEOTIDE SEQUENCE [LARGE SCALE GENOMIC DNA]</scope>
</reference>
<keyword evidence="1" id="KW-0677">Repeat</keyword>
<evidence type="ECO:0000313" key="6">
    <source>
        <dbReference type="Proteomes" id="UP000233556"/>
    </source>
</evidence>
<dbReference type="Pfam" id="PF09316">
    <property type="entry name" value="Cmyb_C"/>
    <property type="match status" value="2"/>
</dbReference>